<dbReference type="Proteomes" id="UP000199656">
    <property type="component" value="Unassembled WGS sequence"/>
</dbReference>
<sequence>MRFILATSLLLTSVTLSAQQFGGNPPSLKWQQINTDTVRVIFPKGMSLQGERVANTVQLINRTTRSSIGNLQKKVDIVLQNQTMMSNGYVQLGPFRSEFYLTPPPSSFDLGSLNWVDQLSVHEYRHVLQNMNFRQGLSRVFSILGGQLGQAAATNIAVPDWFWEGDAVVMETALSPQGRGRLPGFFDGFRALALSNRKYAYMKIRNGSYVDFVPNHYPLGYLMATYGRTHYGNDFWKDVTTDAVRYRGLFYPLSHSLKKRTGKNVTAFYHSMLEEYQAYWKNYASRPDTTPAVPVTPASRTVTDYKYVYAAGNNEWLVLKDAYNKVPGIFKIKENGESELVVRPGLAFDDYFSYSNGRITWAAARFHPRWSWKDLSVIRVHDIHTGQTRTVTGWGKFFSPDISPDGRQIVAVVVTPAMEYSLQLINAETGKPEKQLPNPENWYYTYPKFDIARNQVISGVRNHRGEMALAQISLQDGSVALLTNWSYKAIGIPTLKGDTVFFAAGYKDVNDLYAITLRDRQQYEVTDRGNSVSQAALSPAGDSLVFSEFTDRGYHLYKAATRLKKVNVDQLTQSKWLQPAFAEGGNILDRVPADSLPVKKYAQLTRPFNFHSWVPSFNDPEYGIALLGENILNTTSTSIGYTYNNNEGSSDIYGRFTFGGWFPYLSIGADYNINRYGFDQNRNKVYWNEATGYIGFSIPLNFSSGLYSRSLSLGSNFNLRHRYLSSKYANNDLQFLSNTLIFSNQRLKGLQNIYTHFGQYLAAQYNRTTGGLFAEQLYLRFDQYLPGIWQNHSIVLQAAYQQRDKSFYYSFSDNFVYARGYNKPLYTSIYKLGANYHFPIAYPDWGFAQILYFKRIRANVFYDYSQSTYAINHSRARYSSTGGELYFDTRIGNALPFSFGVRVSHLLDNDPVDNAKQRVDFIVPIQQLFNY</sequence>
<dbReference type="InterPro" id="IPR011042">
    <property type="entry name" value="6-blade_b-propeller_TolB-like"/>
</dbReference>
<accession>A0A1H3X0X9</accession>
<evidence type="ECO:0000313" key="2">
    <source>
        <dbReference type="EMBL" id="SDZ92272.1"/>
    </source>
</evidence>
<feature type="chain" id="PRO_5011736803" evidence="1">
    <location>
        <begin position="19"/>
        <end position="931"/>
    </location>
</feature>
<organism evidence="2 3">
    <name type="scientific">Chitinophaga terrae</name>
    <name type="common">ex Kim and Jung 2007</name>
    <dbReference type="NCBI Taxonomy" id="408074"/>
    <lineage>
        <taxon>Bacteria</taxon>
        <taxon>Pseudomonadati</taxon>
        <taxon>Bacteroidota</taxon>
        <taxon>Chitinophagia</taxon>
        <taxon>Chitinophagales</taxon>
        <taxon>Chitinophagaceae</taxon>
        <taxon>Chitinophaga</taxon>
    </lineage>
</organism>
<evidence type="ECO:0000313" key="3">
    <source>
        <dbReference type="Proteomes" id="UP000199656"/>
    </source>
</evidence>
<keyword evidence="1" id="KW-0732">Signal</keyword>
<dbReference type="Gene3D" id="2.120.10.30">
    <property type="entry name" value="TolB, C-terminal domain"/>
    <property type="match status" value="1"/>
</dbReference>
<protein>
    <submittedName>
        <fullName evidence="2">Uncharacterized protein</fullName>
    </submittedName>
</protein>
<dbReference type="OrthoDB" id="9799878at2"/>
<reference evidence="3" key="1">
    <citation type="submission" date="2016-10" db="EMBL/GenBank/DDBJ databases">
        <authorList>
            <person name="Varghese N."/>
            <person name="Submissions S."/>
        </authorList>
    </citation>
    <scope>NUCLEOTIDE SEQUENCE [LARGE SCALE GENOMIC DNA]</scope>
    <source>
        <strain evidence="3">DSM 23920</strain>
    </source>
</reference>
<proteinExistence type="predicted"/>
<name>A0A1H3X0X9_9BACT</name>
<dbReference type="EMBL" id="FNRL01000001">
    <property type="protein sequence ID" value="SDZ92272.1"/>
    <property type="molecule type" value="Genomic_DNA"/>
</dbReference>
<evidence type="ECO:0000256" key="1">
    <source>
        <dbReference type="SAM" id="SignalP"/>
    </source>
</evidence>
<dbReference type="STRING" id="408074.SAMN05660909_00163"/>
<keyword evidence="3" id="KW-1185">Reference proteome</keyword>
<dbReference type="SUPFAM" id="SSF82171">
    <property type="entry name" value="DPP6 N-terminal domain-like"/>
    <property type="match status" value="1"/>
</dbReference>
<dbReference type="AlphaFoldDB" id="A0A1H3X0X9"/>
<feature type="signal peptide" evidence="1">
    <location>
        <begin position="1"/>
        <end position="18"/>
    </location>
</feature>
<gene>
    <name evidence="2" type="ORF">SAMN05660909_00163</name>
</gene>
<dbReference type="RefSeq" id="WP_089757639.1">
    <property type="nucleotide sequence ID" value="NZ_BKAT01000015.1"/>
</dbReference>